<reference evidence="2 3" key="1">
    <citation type="submission" date="2024-04" db="EMBL/GenBank/DDBJ databases">
        <title>Tritrichomonas musculus Genome.</title>
        <authorList>
            <person name="Alves-Ferreira E."/>
            <person name="Grigg M."/>
            <person name="Lorenzi H."/>
            <person name="Galac M."/>
        </authorList>
    </citation>
    <scope>NUCLEOTIDE SEQUENCE [LARGE SCALE GENOMIC DNA]</scope>
    <source>
        <strain evidence="2 3">EAF2021</strain>
    </source>
</reference>
<evidence type="ECO:0000256" key="1">
    <source>
        <dbReference type="SAM" id="MobiDB-lite"/>
    </source>
</evidence>
<feature type="compositionally biased region" description="Basic and acidic residues" evidence="1">
    <location>
        <begin position="111"/>
        <end position="121"/>
    </location>
</feature>
<name>A0ABR2I7H6_9EUKA</name>
<protein>
    <submittedName>
        <fullName evidence="2">Uncharacterized protein</fullName>
    </submittedName>
</protein>
<sequence>MLTYRERYPDEFKEETENEKQKELELKRSIRLTNAHETVQRELNAITYIDKEVSKEYRSKPTTPNPIPSRTGYSYEEWRKKNELKHSLNRASIGLSMRISQRSSKTPRIANDFKKRADSTPKAKQNLNYQNYNQKK</sequence>
<keyword evidence="3" id="KW-1185">Reference proteome</keyword>
<comment type="caution">
    <text evidence="2">The sequence shown here is derived from an EMBL/GenBank/DDBJ whole genome shotgun (WGS) entry which is preliminary data.</text>
</comment>
<dbReference type="Proteomes" id="UP001470230">
    <property type="component" value="Unassembled WGS sequence"/>
</dbReference>
<proteinExistence type="predicted"/>
<evidence type="ECO:0000313" key="3">
    <source>
        <dbReference type="Proteomes" id="UP001470230"/>
    </source>
</evidence>
<feature type="compositionally biased region" description="Low complexity" evidence="1">
    <location>
        <begin position="122"/>
        <end position="136"/>
    </location>
</feature>
<accession>A0ABR2I7H6</accession>
<feature type="compositionally biased region" description="Basic and acidic residues" evidence="1">
    <location>
        <begin position="1"/>
        <end position="11"/>
    </location>
</feature>
<feature type="region of interest" description="Disordered" evidence="1">
    <location>
        <begin position="1"/>
        <end position="21"/>
    </location>
</feature>
<feature type="region of interest" description="Disordered" evidence="1">
    <location>
        <begin position="95"/>
        <end position="136"/>
    </location>
</feature>
<organism evidence="2 3">
    <name type="scientific">Tritrichomonas musculus</name>
    <dbReference type="NCBI Taxonomy" id="1915356"/>
    <lineage>
        <taxon>Eukaryota</taxon>
        <taxon>Metamonada</taxon>
        <taxon>Parabasalia</taxon>
        <taxon>Tritrichomonadida</taxon>
        <taxon>Tritrichomonadidae</taxon>
        <taxon>Tritrichomonas</taxon>
    </lineage>
</organism>
<dbReference type="EMBL" id="JAPFFF010000019">
    <property type="protein sequence ID" value="KAK8858003.1"/>
    <property type="molecule type" value="Genomic_DNA"/>
</dbReference>
<evidence type="ECO:0000313" key="2">
    <source>
        <dbReference type="EMBL" id="KAK8858003.1"/>
    </source>
</evidence>
<gene>
    <name evidence="2" type="ORF">M9Y10_013103</name>
</gene>